<feature type="transmembrane region" description="Helical" evidence="2">
    <location>
        <begin position="335"/>
        <end position="353"/>
    </location>
</feature>
<feature type="transmembrane region" description="Helical" evidence="2">
    <location>
        <begin position="83"/>
        <end position="99"/>
    </location>
</feature>
<feature type="transmembrane region" description="Helical" evidence="2">
    <location>
        <begin position="302"/>
        <end position="323"/>
    </location>
</feature>
<name>A0A6I3IDY1_9MICO</name>
<evidence type="ECO:0000256" key="2">
    <source>
        <dbReference type="SAM" id="Phobius"/>
    </source>
</evidence>
<dbReference type="GO" id="GO:0005886">
    <property type="term" value="C:plasma membrane"/>
    <property type="evidence" value="ECO:0007669"/>
    <property type="project" value="TreeGrafter"/>
</dbReference>
<dbReference type="PANTHER" id="PTHR34821:SF2">
    <property type="entry name" value="INNER MEMBRANE PROTEIN YDCZ"/>
    <property type="match status" value="1"/>
</dbReference>
<keyword evidence="4" id="KW-1185">Reference proteome</keyword>
<evidence type="ECO:0000313" key="3">
    <source>
        <dbReference type="EMBL" id="MTB71897.1"/>
    </source>
</evidence>
<dbReference type="Proteomes" id="UP000431092">
    <property type="component" value="Unassembled WGS sequence"/>
</dbReference>
<evidence type="ECO:0000313" key="4">
    <source>
        <dbReference type="Proteomes" id="UP000431092"/>
    </source>
</evidence>
<gene>
    <name evidence="3" type="ORF">GGG17_07925</name>
</gene>
<feature type="compositionally biased region" description="Basic residues" evidence="1">
    <location>
        <begin position="10"/>
        <end position="20"/>
    </location>
</feature>
<feature type="transmembrane region" description="Helical" evidence="2">
    <location>
        <begin position="240"/>
        <end position="263"/>
    </location>
</feature>
<dbReference type="Pfam" id="PF04657">
    <property type="entry name" value="DMT_YdcZ"/>
    <property type="match status" value="2"/>
</dbReference>
<evidence type="ECO:0000256" key="1">
    <source>
        <dbReference type="SAM" id="MobiDB-lite"/>
    </source>
</evidence>
<dbReference type="InterPro" id="IPR006750">
    <property type="entry name" value="YdcZ"/>
</dbReference>
<feature type="region of interest" description="Disordered" evidence="1">
    <location>
        <begin position="1"/>
        <end position="39"/>
    </location>
</feature>
<accession>A0A6I3IDY1</accession>
<proteinExistence type="predicted"/>
<keyword evidence="2" id="KW-1133">Transmembrane helix</keyword>
<reference evidence="3 4" key="1">
    <citation type="submission" date="2019-11" db="EMBL/GenBank/DDBJ databases">
        <title>Whole genome sequencing identifies a novel species of the genus Arsenicicoccus isolated from human blood.</title>
        <authorList>
            <person name="Jeong J.H."/>
            <person name="Kweon O.J."/>
            <person name="Kim H.R."/>
            <person name="Kim T.-H."/>
            <person name="Ha S.-M."/>
            <person name="Lee M.-K."/>
        </authorList>
    </citation>
    <scope>NUCLEOTIDE SEQUENCE [LARGE SCALE GENOMIC DNA]</scope>
    <source>
        <strain evidence="3 4">MKL-02</strain>
    </source>
</reference>
<keyword evidence="2" id="KW-0812">Transmembrane</keyword>
<sequence>MPASAPSWRRAGRCATRRRSRPADRPGCRSTSRARGTLPTDPRTVVALSAAAALLAGGLSSLQSRANGTLAHAFASPVDASLWSFGSGWVVLLAAVLLLPGPRRALREVAGAVGTGRLPWWQTLGGLSGGFFVAVQTTAVPVLGVALFTIAIVGGQTSNALLVDRLGIGPAGHVPVTRGRVLAGLTTFVGVGVAASARSGSGGVDGIPLLPVALTVLAGAAIALQQALNGRVNRVSGDVVVTSTINFTWGLGLLLGWAGLLLARGGLRAPATWDLPWWAYVGGLIGIVYVAIGAVVVHHLGVLVATLMTLTGQLVSAVLVDLLDPAARSHVGPQLLAGVAITLAAAVGAGVAAQRTTRVAR</sequence>
<feature type="transmembrane region" description="Helical" evidence="2">
    <location>
        <begin position="209"/>
        <end position="228"/>
    </location>
</feature>
<protein>
    <submittedName>
        <fullName evidence="3">EamA-like transporter family protein</fullName>
    </submittedName>
</protein>
<keyword evidence="2" id="KW-0472">Membrane</keyword>
<organism evidence="3 4">
    <name type="scientific">Arsenicicoccus cauae</name>
    <dbReference type="NCBI Taxonomy" id="2663847"/>
    <lineage>
        <taxon>Bacteria</taxon>
        <taxon>Bacillati</taxon>
        <taxon>Actinomycetota</taxon>
        <taxon>Actinomycetes</taxon>
        <taxon>Micrococcales</taxon>
        <taxon>Intrasporangiaceae</taxon>
        <taxon>Arsenicicoccus</taxon>
    </lineage>
</organism>
<feature type="transmembrane region" description="Helical" evidence="2">
    <location>
        <begin position="131"/>
        <end position="153"/>
    </location>
</feature>
<comment type="caution">
    <text evidence="3">The sequence shown here is derived from an EMBL/GenBank/DDBJ whole genome shotgun (WGS) entry which is preliminary data.</text>
</comment>
<dbReference type="PANTHER" id="PTHR34821">
    <property type="entry name" value="INNER MEMBRANE PROTEIN YDCZ"/>
    <property type="match status" value="1"/>
</dbReference>
<feature type="transmembrane region" description="Helical" evidence="2">
    <location>
        <begin position="275"/>
        <end position="296"/>
    </location>
</feature>
<dbReference type="AlphaFoldDB" id="A0A6I3IDY1"/>
<dbReference type="EMBL" id="WLVL01000028">
    <property type="protein sequence ID" value="MTB71897.1"/>
    <property type="molecule type" value="Genomic_DNA"/>
</dbReference>